<protein>
    <submittedName>
        <fullName evidence="1">Major histocompatibility complex, class II, DM beta</fullName>
    </submittedName>
</protein>
<sequence length="324" mass="35413">MTVLLPLLLGLSLGRTGAGGFVAHVESTCLLDDDGNPKEFTYCVSFNKDLLTCWDPLQASMVPREFGVLNGLAKYLSDSLNSDDVLIQRLSSGLQDCAVHTQPFWSSLTHRTRPPTVQVARTTPFNTRESVMLACYVWGFYPADVAITWRRNGQEVLPHGTAWRVIQPNGDWTYQTVSHLATTPSFGDTYTCVVEHIGAPELILQDWRGPGLIPGQGIETHTCCSSVANKNNKKQRPTASGLEKAMAAHSSTLAWKIPWTEEPGGLQSVGSLSRTRLSDFTFTFHFHALGKEMATHSSVLAWRIPGTGEPGGLPSLGSHRVGHD</sequence>
<reference evidence="1" key="3">
    <citation type="submission" date="2025-09" db="UniProtKB">
        <authorList>
            <consortium name="Ensembl"/>
        </authorList>
    </citation>
    <scope>IDENTIFICATION</scope>
</reference>
<reference evidence="1" key="2">
    <citation type="submission" date="2025-08" db="UniProtKB">
        <authorList>
            <consortium name="Ensembl"/>
        </authorList>
    </citation>
    <scope>IDENTIFICATION</scope>
</reference>
<dbReference type="Ensembl" id="ENSOART00020060243.1">
    <property type="protein sequence ID" value="ENSOARP00020040635.1"/>
    <property type="gene ID" value="ENSOARG00020025272.2"/>
</dbReference>
<evidence type="ECO:0000313" key="1">
    <source>
        <dbReference type="Ensembl" id="ENSOARP00020040635.1"/>
    </source>
</evidence>
<gene>
    <name evidence="1" type="primary">HLA-DMB</name>
</gene>
<name>A0AC11D6D0_SHEEP</name>
<accession>A0AC11D6D0</accession>
<organism evidence="1">
    <name type="scientific">Ovis aries</name>
    <name type="common">Sheep</name>
    <dbReference type="NCBI Taxonomy" id="9940"/>
    <lineage>
        <taxon>Eukaryota</taxon>
        <taxon>Metazoa</taxon>
        <taxon>Chordata</taxon>
        <taxon>Craniata</taxon>
        <taxon>Vertebrata</taxon>
        <taxon>Euteleostomi</taxon>
        <taxon>Mammalia</taxon>
        <taxon>Eutheria</taxon>
        <taxon>Laurasiatheria</taxon>
        <taxon>Artiodactyla</taxon>
        <taxon>Ruminantia</taxon>
        <taxon>Pecora</taxon>
        <taxon>Bovidae</taxon>
        <taxon>Caprinae</taxon>
        <taxon>Ovis</taxon>
    </lineage>
</organism>
<proteinExistence type="predicted"/>
<reference evidence="1" key="1">
    <citation type="submission" date="2020-11" db="EMBL/GenBank/DDBJ databases">
        <authorList>
            <person name="Davenport K.M."/>
            <person name="Bickhart D.M."/>
            <person name="Smith T.P.L."/>
            <person name="Murdoch B.M."/>
            <person name="Rosen B.D."/>
        </authorList>
    </citation>
    <scope>NUCLEOTIDE SEQUENCE [LARGE SCALE GENOMIC DNA]</scope>
    <source>
        <strain evidence="1">OAR_USU_Benz2616</strain>
    </source>
</reference>